<dbReference type="KEGG" id="mym:A176_005196"/>
<evidence type="ECO:0000313" key="2">
    <source>
        <dbReference type="Proteomes" id="UP000009026"/>
    </source>
</evidence>
<reference evidence="1 2" key="1">
    <citation type="journal article" date="2016" name="PLoS ONE">
        <title>Complete Genome Sequence and Comparative Genomics of a Novel Myxobacterium Myxococcus hansupus.</title>
        <authorList>
            <person name="Sharma G."/>
            <person name="Narwani T."/>
            <person name="Subramanian S."/>
        </authorList>
    </citation>
    <scope>NUCLEOTIDE SEQUENCE [LARGE SCALE GENOMIC DNA]</scope>
    <source>
        <strain evidence="2">mixupus</strain>
    </source>
</reference>
<dbReference type="Proteomes" id="UP000009026">
    <property type="component" value="Chromosome"/>
</dbReference>
<gene>
    <name evidence="1" type="ORF">A176_005196</name>
</gene>
<accession>A0A0H4WZP3</accession>
<protein>
    <submittedName>
        <fullName evidence="1">Uncharacterized protein</fullName>
    </submittedName>
</protein>
<sequence length="188" mass="20101">MVALCLLSLLSCSKGQPELTAEDLAGEKFSEGAKVKAPLGKRKKQKATVLEVYGKLAKLRFADTNIGWALLKDVEPQGAVSHPPKDDTCSAAVGDRVQARWSTARTFTNGTVDEVYGKLAHIQFDDKDVDWAVCADLKPMTESDSDEGGGSESGVSEAVTQCKRACNSNCKGAKNKAKCVGECRRACD</sequence>
<dbReference type="AlphaFoldDB" id="A0A0H4WZP3"/>
<name>A0A0H4WZP3_9BACT</name>
<evidence type="ECO:0000313" key="1">
    <source>
        <dbReference type="EMBL" id="AKQ68284.1"/>
    </source>
</evidence>
<organism evidence="1 2">
    <name type="scientific">Pseudomyxococcus hansupus</name>
    <dbReference type="NCBI Taxonomy" id="1297742"/>
    <lineage>
        <taxon>Bacteria</taxon>
        <taxon>Pseudomonadati</taxon>
        <taxon>Myxococcota</taxon>
        <taxon>Myxococcia</taxon>
        <taxon>Myxococcales</taxon>
        <taxon>Cystobacterineae</taxon>
        <taxon>Myxococcaceae</taxon>
        <taxon>Pseudomyxococcus</taxon>
    </lineage>
</organism>
<proteinExistence type="predicted"/>
<dbReference type="PATRIC" id="fig|1297742.4.peg.5275"/>
<keyword evidence="2" id="KW-1185">Reference proteome</keyword>
<dbReference type="Gene3D" id="2.30.30.140">
    <property type="match status" value="1"/>
</dbReference>
<dbReference type="EMBL" id="CP012109">
    <property type="protein sequence ID" value="AKQ68284.1"/>
    <property type="molecule type" value="Genomic_DNA"/>
</dbReference>